<dbReference type="SUPFAM" id="SSF49785">
    <property type="entry name" value="Galactose-binding domain-like"/>
    <property type="match status" value="1"/>
</dbReference>
<dbReference type="Pfam" id="PF16499">
    <property type="entry name" value="Melibiase_2"/>
    <property type="match status" value="1"/>
</dbReference>
<evidence type="ECO:0000256" key="2">
    <source>
        <dbReference type="ARBA" id="ARBA00022729"/>
    </source>
</evidence>
<keyword evidence="2 6" id="KW-0732">Signal</keyword>
<dbReference type="Proteomes" id="UP001589535">
    <property type="component" value="Unassembled WGS sequence"/>
</dbReference>
<sequence>MRRFGVLLLTLLTFGTALAAPAAADEPVVAAKPPMGISWSRGWNQCPRIDDTKVRAAVDMLVTSGLKDDGYTYVNIAGCWAAKTRAADGKLQPDPAKYPDLPGLIAYVHANGLKFGLHSGTGALVCGSAMPGSRDHEELDARTFAAWGVDYLEYDTCGGENGVAAAAKKMGDALKATGRPILFAMIDTFSANYRQWEWAPGAGAHTWQLTSDLPDNFPAAMLAVDQQIPLAGHTGPGGWSDPGYLNFSFLDPWVRRAQFSLWALMNAPLMPNESFPPDTLGNRDVIAVDQDWSGTPGRKIRDLGDAEIWAKPMSDGSVAVLLLNRGWTARTIAVDLAESGVATAPVYRVRDLWTGAELTSTGTLRTSAGANSGTFLRVWPGQPAPAEPLVTLGVELPEGFLAGQPVPGTVTLTNDGDTPITDARYTITVPSGWTLDGPAQVDVPRVSPGSTVTREITLRPTAAPAAKVLVGASGGYTTEFGPRTAAGSAETPLVTAPGTGTTYLSTRPWLYSENGLGPVERGSVANGRAMAVGGVGYQPNSGIGVHAPSVIRLYLGGACKSFTTQYGVDDASGPRATVAFRVLGDGRELFATGIVQRGTQPRKLTIPVTGVQQLAIAVDDGGDGSADEYADWIAPNVSC</sequence>
<organism evidence="8 9">
    <name type="scientific">Amycolatopsis plumensis</name>
    <dbReference type="NCBI Taxonomy" id="236508"/>
    <lineage>
        <taxon>Bacteria</taxon>
        <taxon>Bacillati</taxon>
        <taxon>Actinomycetota</taxon>
        <taxon>Actinomycetes</taxon>
        <taxon>Pseudonocardiales</taxon>
        <taxon>Pseudonocardiaceae</taxon>
        <taxon>Amycolatopsis</taxon>
    </lineage>
</organism>
<dbReference type="InterPro" id="IPR018905">
    <property type="entry name" value="A-galactase_NEW3"/>
</dbReference>
<evidence type="ECO:0000256" key="4">
    <source>
        <dbReference type="ARBA" id="ARBA00023295"/>
    </source>
</evidence>
<feature type="domain" description="Glycosyl hydrolase family 98 putative carbohydrate-binding module" evidence="7">
    <location>
        <begin position="498"/>
        <end position="639"/>
    </location>
</feature>
<dbReference type="InterPro" id="IPR013783">
    <property type="entry name" value="Ig-like_fold"/>
</dbReference>
<keyword evidence="3 5" id="KW-0378">Hydrolase</keyword>
<evidence type="ECO:0000313" key="8">
    <source>
        <dbReference type="EMBL" id="MFB9682841.1"/>
    </source>
</evidence>
<feature type="chain" id="PRO_5046515678" description="Alpha-galactosidase" evidence="6">
    <location>
        <begin position="20"/>
        <end position="639"/>
    </location>
</feature>
<dbReference type="InterPro" id="IPR017853">
    <property type="entry name" value="GH"/>
</dbReference>
<dbReference type="Pfam" id="PF08305">
    <property type="entry name" value="NPCBM"/>
    <property type="match status" value="1"/>
</dbReference>
<proteinExistence type="inferred from homology"/>
<dbReference type="InterPro" id="IPR038637">
    <property type="entry name" value="NPCBM_sf"/>
</dbReference>
<comment type="similarity">
    <text evidence="1 5">Belongs to the glycosyl hydrolase 27 family.</text>
</comment>
<dbReference type="CDD" id="cd14792">
    <property type="entry name" value="GH27"/>
    <property type="match status" value="1"/>
</dbReference>
<dbReference type="Pfam" id="PF17801">
    <property type="entry name" value="Melibiase_C"/>
    <property type="match status" value="1"/>
</dbReference>
<reference evidence="8 9" key="1">
    <citation type="submission" date="2024-09" db="EMBL/GenBank/DDBJ databases">
        <authorList>
            <person name="Sun Q."/>
            <person name="Mori K."/>
        </authorList>
    </citation>
    <scope>NUCLEOTIDE SEQUENCE [LARGE SCALE GENOMIC DNA]</scope>
    <source>
        <strain evidence="8 9">JCM 13852</strain>
    </source>
</reference>
<name>A0ABV5TVG0_9PSEU</name>
<dbReference type="PRINTS" id="PR00740">
    <property type="entry name" value="GLHYDRLASE27"/>
</dbReference>
<dbReference type="PANTHER" id="PTHR11452:SF75">
    <property type="entry name" value="ALPHA-GALACTOSIDASE MEL1"/>
    <property type="match status" value="1"/>
</dbReference>
<dbReference type="InterPro" id="IPR013222">
    <property type="entry name" value="Glyco_hyd_98_carb-bd"/>
</dbReference>
<protein>
    <recommendedName>
        <fullName evidence="5">Alpha-galactosidase</fullName>
        <ecNumber evidence="5">3.2.1.22</ecNumber>
    </recommendedName>
    <alternativeName>
        <fullName evidence="5">Melibiase</fullName>
    </alternativeName>
</protein>
<dbReference type="Gene3D" id="2.60.120.1060">
    <property type="entry name" value="NPCBM/NEW2 domain"/>
    <property type="match status" value="1"/>
</dbReference>
<comment type="catalytic activity">
    <reaction evidence="5">
        <text>Hydrolysis of terminal, non-reducing alpha-D-galactose residues in alpha-D-galactosides, including galactose oligosaccharides, galactomannans and galactolipids.</text>
        <dbReference type="EC" id="3.2.1.22"/>
    </reaction>
</comment>
<evidence type="ECO:0000256" key="1">
    <source>
        <dbReference type="ARBA" id="ARBA00009743"/>
    </source>
</evidence>
<dbReference type="InterPro" id="IPR008979">
    <property type="entry name" value="Galactose-bd-like_sf"/>
</dbReference>
<dbReference type="SUPFAM" id="SSF51445">
    <property type="entry name" value="(Trans)glycosidases"/>
    <property type="match status" value="1"/>
</dbReference>
<dbReference type="RefSeq" id="WP_378188843.1">
    <property type="nucleotide sequence ID" value="NZ_JBHMBK010000001.1"/>
</dbReference>
<accession>A0ABV5TVG0</accession>
<dbReference type="EMBL" id="JBHMBK010000001">
    <property type="protein sequence ID" value="MFB9682841.1"/>
    <property type="molecule type" value="Genomic_DNA"/>
</dbReference>
<dbReference type="InterPro" id="IPR002241">
    <property type="entry name" value="Glyco_hydro_27"/>
</dbReference>
<evidence type="ECO:0000259" key="7">
    <source>
        <dbReference type="SMART" id="SM00776"/>
    </source>
</evidence>
<dbReference type="InterPro" id="IPR013780">
    <property type="entry name" value="Glyco_hydro_b"/>
</dbReference>
<gene>
    <name evidence="8" type="ORF">ACFFTO_01505</name>
</gene>
<evidence type="ECO:0000256" key="5">
    <source>
        <dbReference type="RuleBase" id="RU361168"/>
    </source>
</evidence>
<dbReference type="InterPro" id="IPR013785">
    <property type="entry name" value="Aldolase_TIM"/>
</dbReference>
<evidence type="ECO:0000313" key="9">
    <source>
        <dbReference type="Proteomes" id="UP001589535"/>
    </source>
</evidence>
<keyword evidence="9" id="KW-1185">Reference proteome</keyword>
<dbReference type="EC" id="3.2.1.22" evidence="5"/>
<evidence type="ECO:0000256" key="6">
    <source>
        <dbReference type="SAM" id="SignalP"/>
    </source>
</evidence>
<keyword evidence="5" id="KW-1015">Disulfide bond</keyword>
<dbReference type="InterPro" id="IPR041233">
    <property type="entry name" value="Melibiase_C"/>
</dbReference>
<keyword evidence="4 5" id="KW-0326">Glycosidase</keyword>
<feature type="signal peptide" evidence="6">
    <location>
        <begin position="1"/>
        <end position="19"/>
    </location>
</feature>
<dbReference type="Gene3D" id="2.60.40.10">
    <property type="entry name" value="Immunoglobulins"/>
    <property type="match status" value="1"/>
</dbReference>
<dbReference type="SUPFAM" id="SSF51011">
    <property type="entry name" value="Glycosyl hydrolase domain"/>
    <property type="match status" value="1"/>
</dbReference>
<comment type="caution">
    <text evidence="8">The sequence shown here is derived from an EMBL/GenBank/DDBJ whole genome shotgun (WGS) entry which is preliminary data.</text>
</comment>
<dbReference type="Gene3D" id="2.60.40.1180">
    <property type="entry name" value="Golgi alpha-mannosidase II"/>
    <property type="match status" value="1"/>
</dbReference>
<evidence type="ECO:0000256" key="3">
    <source>
        <dbReference type="ARBA" id="ARBA00022801"/>
    </source>
</evidence>
<dbReference type="Gene3D" id="3.20.20.70">
    <property type="entry name" value="Aldolase class I"/>
    <property type="match status" value="1"/>
</dbReference>
<dbReference type="Pfam" id="PF10633">
    <property type="entry name" value="NPCBM_assoc"/>
    <property type="match status" value="1"/>
</dbReference>
<dbReference type="SMART" id="SM00776">
    <property type="entry name" value="NPCBM"/>
    <property type="match status" value="1"/>
</dbReference>
<dbReference type="PANTHER" id="PTHR11452">
    <property type="entry name" value="ALPHA-GALACTOSIDASE/ALPHA-N-ACETYLGALACTOSAMINIDASE"/>
    <property type="match status" value="1"/>
</dbReference>